<evidence type="ECO:0000259" key="1">
    <source>
        <dbReference type="PROSITE" id="PS50076"/>
    </source>
</evidence>
<dbReference type="Gene3D" id="1.10.287.110">
    <property type="entry name" value="DnaJ domain"/>
    <property type="match status" value="1"/>
</dbReference>
<dbReference type="EMBL" id="KB870812">
    <property type="protein sequence ID" value="EOA12747.1"/>
    <property type="molecule type" value="Genomic_DNA"/>
</dbReference>
<accession>R0EUG0</accession>
<dbReference type="eggNOG" id="KOG0714">
    <property type="taxonomic scope" value="Eukaryota"/>
</dbReference>
<feature type="domain" description="J" evidence="1">
    <location>
        <begin position="75"/>
        <end position="139"/>
    </location>
</feature>
<reference evidence="3" key="1">
    <citation type="journal article" date="2013" name="Nat. Genet.">
        <title>The Capsella rubella genome and the genomic consequences of rapid mating system evolution.</title>
        <authorList>
            <person name="Slotte T."/>
            <person name="Hazzouri K.M."/>
            <person name="Agren J.A."/>
            <person name="Koenig D."/>
            <person name="Maumus F."/>
            <person name="Guo Y.L."/>
            <person name="Steige K."/>
            <person name="Platts A.E."/>
            <person name="Escobar J.S."/>
            <person name="Newman L.K."/>
            <person name="Wang W."/>
            <person name="Mandakova T."/>
            <person name="Vello E."/>
            <person name="Smith L.M."/>
            <person name="Henz S.R."/>
            <person name="Steffen J."/>
            <person name="Takuno S."/>
            <person name="Brandvain Y."/>
            <person name="Coop G."/>
            <person name="Andolfatto P."/>
            <person name="Hu T.T."/>
            <person name="Blanchette M."/>
            <person name="Clark R.M."/>
            <person name="Quesneville H."/>
            <person name="Nordborg M."/>
            <person name="Gaut B.S."/>
            <person name="Lysak M.A."/>
            <person name="Jenkins J."/>
            <person name="Grimwood J."/>
            <person name="Chapman J."/>
            <person name="Prochnik S."/>
            <person name="Shu S."/>
            <person name="Rokhsar D."/>
            <person name="Schmutz J."/>
            <person name="Weigel D."/>
            <person name="Wright S.I."/>
        </authorList>
    </citation>
    <scope>NUCLEOTIDE SEQUENCE [LARGE SCALE GENOMIC DNA]</scope>
    <source>
        <strain evidence="3">cv. Monte Gargano</strain>
    </source>
</reference>
<dbReference type="InterPro" id="IPR001623">
    <property type="entry name" value="DnaJ_domain"/>
</dbReference>
<dbReference type="AlphaFoldDB" id="R0EUG0"/>
<dbReference type="Proteomes" id="UP000029121">
    <property type="component" value="Unassembled WGS sequence"/>
</dbReference>
<dbReference type="STRING" id="81985.R0EUG0"/>
<dbReference type="PANTHER" id="PTHR44137:SF51">
    <property type="entry name" value="MOLECULAR CHAPERONE HSP40_DNAJ FAMILY PROTEIN"/>
    <property type="match status" value="1"/>
</dbReference>
<evidence type="ECO:0000313" key="3">
    <source>
        <dbReference type="Proteomes" id="UP000029121"/>
    </source>
</evidence>
<gene>
    <name evidence="2" type="ORF">CARUB_v10028395mg</name>
</gene>
<organism evidence="2 3">
    <name type="scientific">Capsella rubella</name>
    <dbReference type="NCBI Taxonomy" id="81985"/>
    <lineage>
        <taxon>Eukaryota</taxon>
        <taxon>Viridiplantae</taxon>
        <taxon>Streptophyta</taxon>
        <taxon>Embryophyta</taxon>
        <taxon>Tracheophyta</taxon>
        <taxon>Spermatophyta</taxon>
        <taxon>Magnoliopsida</taxon>
        <taxon>eudicotyledons</taxon>
        <taxon>Gunneridae</taxon>
        <taxon>Pentapetalae</taxon>
        <taxon>rosids</taxon>
        <taxon>malvids</taxon>
        <taxon>Brassicales</taxon>
        <taxon>Brassicaceae</taxon>
        <taxon>Camelineae</taxon>
        <taxon>Capsella</taxon>
    </lineage>
</organism>
<dbReference type="Pfam" id="PF11926">
    <property type="entry name" value="DUF3444"/>
    <property type="match status" value="1"/>
</dbReference>
<evidence type="ECO:0000313" key="2">
    <source>
        <dbReference type="EMBL" id="EOA12747.1"/>
    </source>
</evidence>
<dbReference type="InterPro" id="IPR024593">
    <property type="entry name" value="DUF3444"/>
</dbReference>
<dbReference type="PANTHER" id="PTHR44137">
    <property type="entry name" value="BNAC03G44070D PROTEIN"/>
    <property type="match status" value="1"/>
</dbReference>
<dbReference type="SUPFAM" id="SSF46565">
    <property type="entry name" value="Chaperone J-domain"/>
    <property type="match status" value="1"/>
</dbReference>
<dbReference type="InterPro" id="IPR036869">
    <property type="entry name" value="J_dom_sf"/>
</dbReference>
<proteinExistence type="predicted"/>
<keyword evidence="3" id="KW-1185">Reference proteome</keyword>
<sequence>MMPIERTVEESFEEEARKAKETAVEKHKAGDLVGAKEFAAKAKDLDPKLGGLLRLSAVLDVQIAFAKKINGELTDWYAVLAVDPTADHETILNGYKKLVFDIIYDVDDTVGYDEANKILAEAWNCMFSERRKKAYDRSRKINISLQNGGRRDELVMSPPLVEKPKSTIKVSLDRWASAEETNPIHCEIVPASDFLKFDKERVGENQVWAAYDDDGMPRYYAMIHSIVSREPMTLCVSWLDAMNAGRFSIGEGRFNTEYSKAFSHKMKFTKDEAGFVHIYPKKGEVWATYANWSPNWDDDDDMSMYEIVEVVEDFDEEIGSRVLPLIKVRGYKTVFRRDTNPWAISTKELLRFSHQLLYHDLTDEEDENLPKDCLELDPGALPWDLLEGLSG</sequence>
<protein>
    <recommendedName>
        <fullName evidence="1">J domain-containing protein</fullName>
    </recommendedName>
</protein>
<name>R0EUG0_9BRAS</name>
<dbReference type="PROSITE" id="PS50076">
    <property type="entry name" value="DNAJ_2"/>
    <property type="match status" value="1"/>
</dbReference>